<evidence type="ECO:0000313" key="3">
    <source>
        <dbReference type="Proteomes" id="UP000036873"/>
    </source>
</evidence>
<dbReference type="InterPro" id="IPR050114">
    <property type="entry name" value="UPF0173_UPF0282_UlaG_hydrolase"/>
</dbReference>
<evidence type="ECO:0000313" key="2">
    <source>
        <dbReference type="EMBL" id="KNZ41713.1"/>
    </source>
</evidence>
<protein>
    <recommendedName>
        <fullName evidence="1">Metallo-beta-lactamase domain-containing protein</fullName>
    </recommendedName>
</protein>
<gene>
    <name evidence="2" type="ORF">AKG39_10545</name>
</gene>
<dbReference type="STRING" id="52689.AKG39_10545"/>
<dbReference type="InterPro" id="IPR001279">
    <property type="entry name" value="Metallo-B-lactamas"/>
</dbReference>
<dbReference type="PANTHER" id="PTHR43546">
    <property type="entry name" value="UPF0173 METAL-DEPENDENT HYDROLASE MJ1163-RELATED"/>
    <property type="match status" value="1"/>
</dbReference>
<dbReference type="Pfam" id="PF13483">
    <property type="entry name" value="Lactamase_B_3"/>
    <property type="match status" value="1"/>
</dbReference>
<dbReference type="Gene3D" id="3.60.15.10">
    <property type="entry name" value="Ribonuclease Z/Hydroxyacylglutathione hydrolase-like"/>
    <property type="match status" value="1"/>
</dbReference>
<dbReference type="CDD" id="cd06262">
    <property type="entry name" value="metallo-hydrolase-like_MBL-fold"/>
    <property type="match status" value="1"/>
</dbReference>
<dbReference type="InterPro" id="IPR036866">
    <property type="entry name" value="RibonucZ/Hydroxyglut_hydro"/>
</dbReference>
<dbReference type="RefSeq" id="WP_050740360.1">
    <property type="nucleotide sequence ID" value="NZ_LGYO01000025.1"/>
</dbReference>
<dbReference type="PANTHER" id="PTHR43546:SF3">
    <property type="entry name" value="UPF0173 METAL-DEPENDENT HYDROLASE MJ1163"/>
    <property type="match status" value="1"/>
</dbReference>
<dbReference type="SUPFAM" id="SSF56281">
    <property type="entry name" value="Metallo-hydrolase/oxidoreductase"/>
    <property type="match status" value="1"/>
</dbReference>
<keyword evidence="3" id="KW-1185">Reference proteome</keyword>
<organism evidence="2 3">
    <name type="scientific">Acetobacterium bakii</name>
    <dbReference type="NCBI Taxonomy" id="52689"/>
    <lineage>
        <taxon>Bacteria</taxon>
        <taxon>Bacillati</taxon>
        <taxon>Bacillota</taxon>
        <taxon>Clostridia</taxon>
        <taxon>Eubacteriales</taxon>
        <taxon>Eubacteriaceae</taxon>
        <taxon>Acetobacterium</taxon>
    </lineage>
</organism>
<evidence type="ECO:0000259" key="1">
    <source>
        <dbReference type="SMART" id="SM00849"/>
    </source>
</evidence>
<accession>A0A0L6TZP2</accession>
<name>A0A0L6TZP2_9FIRM</name>
<dbReference type="OrthoDB" id="9805728at2"/>
<sequence length="256" mass="29118">MKKNEIIITYLSNTGFMLTDGQTKILVDGVHTEQALNFSPIPEKIINKIINGVEEFSDIDFLIFTHVHKDHCDLKKLCEISNPNIKIILPELDENNKSYMKEALDFLPNPISYLNSGYGEVTVIEAGNIKIKAARTYHDGIKYHNTVNHFSYLISAADQQILFMGDAESGNSTIIDWLRNETIDTVCINFTEISQEKGRAFISEVVNPQLVIACHIPLQQHDKFHYRERAVENVSKYSGSLTKVHVCLEIMETIFI</sequence>
<reference evidence="3" key="1">
    <citation type="submission" date="2015-07" db="EMBL/GenBank/DDBJ databases">
        <title>Draft genome sequence of Acetobacterium bakii DSM 8293, a potential psychrophilic chemical producer through syngas fermentation.</title>
        <authorList>
            <person name="Song Y."/>
            <person name="Hwang S."/>
            <person name="Cho B.-K."/>
        </authorList>
    </citation>
    <scope>NUCLEOTIDE SEQUENCE [LARGE SCALE GENOMIC DNA]</scope>
    <source>
        <strain evidence="3">DSM 8239</strain>
    </source>
</reference>
<proteinExistence type="predicted"/>
<dbReference type="Proteomes" id="UP000036873">
    <property type="component" value="Unassembled WGS sequence"/>
</dbReference>
<dbReference type="AlphaFoldDB" id="A0A0L6TZP2"/>
<feature type="domain" description="Metallo-beta-lactamase" evidence="1">
    <location>
        <begin position="12"/>
        <end position="215"/>
    </location>
</feature>
<dbReference type="EMBL" id="LGYO01000025">
    <property type="protein sequence ID" value="KNZ41713.1"/>
    <property type="molecule type" value="Genomic_DNA"/>
</dbReference>
<comment type="caution">
    <text evidence="2">The sequence shown here is derived from an EMBL/GenBank/DDBJ whole genome shotgun (WGS) entry which is preliminary data.</text>
</comment>
<dbReference type="SMART" id="SM00849">
    <property type="entry name" value="Lactamase_B"/>
    <property type="match status" value="1"/>
</dbReference>